<sequence>MSGLVILSISPHGIRPGQAGSGLSWTIFPTAMARSDENTRSVRFPMEVDGKLEHLSLKLGRTKRLLVIQMVDYFYRNKKDPADLNDEVLKKELSSGVSRILSFIRKQETDLLVPVYSMLDELIAINKQQSGTIDVISDEQQQSSKFLKANTEYLGSLDKVLKKLLLGIAEKQELKDNFRKILEHYISQRETLGWPVSAARKEELAKQVREALDNL</sequence>
<dbReference type="GO" id="GO:0003677">
    <property type="term" value="F:DNA binding"/>
    <property type="evidence" value="ECO:0007669"/>
    <property type="project" value="UniProtKB-KW"/>
</dbReference>
<proteinExistence type="predicted"/>
<keyword evidence="1" id="KW-0238">DNA-binding</keyword>
<name>A0ABU0U1Y2_9SPHI</name>
<gene>
    <name evidence="1" type="ORF">QE382_000257</name>
</gene>
<protein>
    <submittedName>
        <fullName evidence="1">DNA-binding protein</fullName>
    </submittedName>
</protein>
<reference evidence="1 2" key="1">
    <citation type="submission" date="2023-07" db="EMBL/GenBank/DDBJ databases">
        <title>Functional and genomic diversity of the sorghum phyllosphere microbiome.</title>
        <authorList>
            <person name="Shade A."/>
        </authorList>
    </citation>
    <scope>NUCLEOTIDE SEQUENCE [LARGE SCALE GENOMIC DNA]</scope>
    <source>
        <strain evidence="1 2">SORGH_AS_0892</strain>
    </source>
</reference>
<organism evidence="1 2">
    <name type="scientific">Sphingobacterium zeae</name>
    <dbReference type="NCBI Taxonomy" id="1776859"/>
    <lineage>
        <taxon>Bacteria</taxon>
        <taxon>Pseudomonadati</taxon>
        <taxon>Bacteroidota</taxon>
        <taxon>Sphingobacteriia</taxon>
        <taxon>Sphingobacteriales</taxon>
        <taxon>Sphingobacteriaceae</taxon>
        <taxon>Sphingobacterium</taxon>
    </lineage>
</organism>
<dbReference type="Proteomes" id="UP001244640">
    <property type="component" value="Unassembled WGS sequence"/>
</dbReference>
<comment type="caution">
    <text evidence="1">The sequence shown here is derived from an EMBL/GenBank/DDBJ whole genome shotgun (WGS) entry which is preliminary data.</text>
</comment>
<evidence type="ECO:0000313" key="1">
    <source>
        <dbReference type="EMBL" id="MDQ1148273.1"/>
    </source>
</evidence>
<dbReference type="NCBIfam" id="NF041200">
    <property type="entry name" value="mob_BfmA_Nterm"/>
    <property type="match status" value="1"/>
</dbReference>
<evidence type="ECO:0000313" key="2">
    <source>
        <dbReference type="Proteomes" id="UP001244640"/>
    </source>
</evidence>
<dbReference type="InterPro" id="IPR048012">
    <property type="entry name" value="BfmA-like_N"/>
</dbReference>
<accession>A0ABU0U1Y2</accession>
<keyword evidence="2" id="KW-1185">Reference proteome</keyword>
<dbReference type="EMBL" id="JAUTBA010000001">
    <property type="protein sequence ID" value="MDQ1148273.1"/>
    <property type="molecule type" value="Genomic_DNA"/>
</dbReference>